<feature type="transmembrane region" description="Helical" evidence="6">
    <location>
        <begin position="153"/>
        <end position="173"/>
    </location>
</feature>
<evidence type="ECO:0000256" key="5">
    <source>
        <dbReference type="ARBA" id="ARBA00023136"/>
    </source>
</evidence>
<keyword evidence="3 6" id="KW-0812">Transmembrane</keyword>
<reference evidence="7 8" key="1">
    <citation type="submission" date="2024-02" db="EMBL/GenBank/DDBJ databases">
        <title>Bacteria isolated from the canopy kelp, Nereocystis luetkeana.</title>
        <authorList>
            <person name="Pfister C.A."/>
            <person name="Younker I.T."/>
            <person name="Light S.H."/>
        </authorList>
    </citation>
    <scope>NUCLEOTIDE SEQUENCE [LARGE SCALE GENOMIC DNA]</scope>
    <source>
        <strain evidence="7 8">TI.1.05</strain>
    </source>
</reference>
<keyword evidence="4 6" id="KW-1133">Transmembrane helix</keyword>
<feature type="transmembrane region" description="Helical" evidence="6">
    <location>
        <begin position="41"/>
        <end position="66"/>
    </location>
</feature>
<gene>
    <name evidence="7" type="ORF">V6256_12545</name>
</gene>
<dbReference type="RefSeq" id="WP_341598565.1">
    <property type="nucleotide sequence ID" value="NZ_JBAKAZ010000055.1"/>
</dbReference>
<keyword evidence="5 6" id="KW-0472">Membrane</keyword>
<dbReference type="Proteomes" id="UP001369082">
    <property type="component" value="Unassembled WGS sequence"/>
</dbReference>
<dbReference type="Pfam" id="PF01810">
    <property type="entry name" value="LysE"/>
    <property type="match status" value="1"/>
</dbReference>
<evidence type="ECO:0000256" key="4">
    <source>
        <dbReference type="ARBA" id="ARBA00022989"/>
    </source>
</evidence>
<feature type="transmembrane region" description="Helical" evidence="6">
    <location>
        <begin position="115"/>
        <end position="141"/>
    </location>
</feature>
<comment type="subcellular location">
    <subcellularLocation>
        <location evidence="1">Cell membrane</location>
        <topology evidence="1">Multi-pass membrane protein</topology>
    </subcellularLocation>
</comment>
<evidence type="ECO:0000256" key="3">
    <source>
        <dbReference type="ARBA" id="ARBA00022692"/>
    </source>
</evidence>
<keyword evidence="8" id="KW-1185">Reference proteome</keyword>
<organism evidence="7 8">
    <name type="scientific">Psychromonas aquatilis</name>
    <dbReference type="NCBI Taxonomy" id="2005072"/>
    <lineage>
        <taxon>Bacteria</taxon>
        <taxon>Pseudomonadati</taxon>
        <taxon>Pseudomonadota</taxon>
        <taxon>Gammaproteobacteria</taxon>
        <taxon>Alteromonadales</taxon>
        <taxon>Psychromonadaceae</taxon>
        <taxon>Psychromonas</taxon>
    </lineage>
</organism>
<evidence type="ECO:0000313" key="7">
    <source>
        <dbReference type="EMBL" id="MEL0630437.1"/>
    </source>
</evidence>
<dbReference type="PIRSF" id="PIRSF006324">
    <property type="entry name" value="LeuE"/>
    <property type="match status" value="1"/>
</dbReference>
<dbReference type="EMBL" id="JBAKAZ010000055">
    <property type="protein sequence ID" value="MEL0630437.1"/>
    <property type="molecule type" value="Genomic_DNA"/>
</dbReference>
<dbReference type="InterPro" id="IPR001123">
    <property type="entry name" value="LeuE-type"/>
</dbReference>
<dbReference type="PANTHER" id="PTHR30086">
    <property type="entry name" value="ARGININE EXPORTER PROTEIN ARGO"/>
    <property type="match status" value="1"/>
</dbReference>
<sequence>MPYLHEFLALTIIHLLAVMSPGPDFAIILRQSISFGRKTAILTSFGIGAGIAVHVGYTLLGIGLLISQSPTLMMVAKLIGAAYISYLGVNLLRSQPSTAGNNIRIDNNPKHQKKAFMMGFMTNVFNPKVTLFFLAIFTTVVSANTPIFVQSFYGLWIIVTSIAWFSLVSFLFSKPVVRQKFLKNGHWFERVMGVILLIFAIKLVLELI</sequence>
<evidence type="ECO:0000256" key="6">
    <source>
        <dbReference type="SAM" id="Phobius"/>
    </source>
</evidence>
<evidence type="ECO:0000313" key="8">
    <source>
        <dbReference type="Proteomes" id="UP001369082"/>
    </source>
</evidence>
<evidence type="ECO:0000256" key="2">
    <source>
        <dbReference type="ARBA" id="ARBA00022475"/>
    </source>
</evidence>
<feature type="transmembrane region" description="Helical" evidence="6">
    <location>
        <begin position="185"/>
        <end position="205"/>
    </location>
</feature>
<protein>
    <submittedName>
        <fullName evidence="7">LysE family transporter</fullName>
    </submittedName>
</protein>
<accession>A0ABU9GSZ1</accession>
<comment type="caution">
    <text evidence="7">The sequence shown here is derived from an EMBL/GenBank/DDBJ whole genome shotgun (WGS) entry which is preliminary data.</text>
</comment>
<name>A0ABU9GSZ1_9GAMM</name>
<evidence type="ECO:0000256" key="1">
    <source>
        <dbReference type="ARBA" id="ARBA00004651"/>
    </source>
</evidence>
<dbReference type="PANTHER" id="PTHR30086:SF21">
    <property type="entry name" value="TRANSPORT PROTEIN"/>
    <property type="match status" value="1"/>
</dbReference>
<feature type="transmembrane region" description="Helical" evidence="6">
    <location>
        <begin position="6"/>
        <end position="29"/>
    </location>
</feature>
<proteinExistence type="predicted"/>
<keyword evidence="2" id="KW-1003">Cell membrane</keyword>